<evidence type="ECO:0000313" key="3">
    <source>
        <dbReference type="EMBL" id="MFC5545672.1"/>
    </source>
</evidence>
<proteinExistence type="predicted"/>
<evidence type="ECO:0000259" key="2">
    <source>
        <dbReference type="Pfam" id="PF22150"/>
    </source>
</evidence>
<evidence type="ECO:0000313" key="4">
    <source>
        <dbReference type="Proteomes" id="UP001596055"/>
    </source>
</evidence>
<keyword evidence="1" id="KW-0812">Transmembrane</keyword>
<dbReference type="InterPro" id="IPR013362">
    <property type="entry name" value="Pilus_4_PilV"/>
</dbReference>
<dbReference type="EMBL" id="JBHSNL010000003">
    <property type="protein sequence ID" value="MFC5545672.1"/>
    <property type="molecule type" value="Genomic_DNA"/>
</dbReference>
<reference evidence="4" key="1">
    <citation type="journal article" date="2019" name="Int. J. Syst. Evol. Microbiol.">
        <title>The Global Catalogue of Microorganisms (GCM) 10K type strain sequencing project: providing services to taxonomists for standard genome sequencing and annotation.</title>
        <authorList>
            <consortium name="The Broad Institute Genomics Platform"/>
            <consortium name="The Broad Institute Genome Sequencing Center for Infectious Disease"/>
            <person name="Wu L."/>
            <person name="Ma J."/>
        </authorList>
    </citation>
    <scope>NUCLEOTIDE SEQUENCE [LARGE SCALE GENOMIC DNA]</scope>
    <source>
        <strain evidence="4">CGMCC 4.1799</strain>
    </source>
</reference>
<name>A0ABW0RNQ2_9GAMM</name>
<dbReference type="Pfam" id="PF22150">
    <property type="entry name" value="Tt1218-like"/>
    <property type="match status" value="1"/>
</dbReference>
<comment type="caution">
    <text evidence="3">The sequence shown here is derived from an EMBL/GenBank/DDBJ whole genome shotgun (WGS) entry which is preliminary data.</text>
</comment>
<organism evidence="3 4">
    <name type="scientific">Marinobacter koreensis</name>
    <dbReference type="NCBI Taxonomy" id="335974"/>
    <lineage>
        <taxon>Bacteria</taxon>
        <taxon>Pseudomonadati</taxon>
        <taxon>Pseudomonadota</taxon>
        <taxon>Gammaproteobacteria</taxon>
        <taxon>Pseudomonadales</taxon>
        <taxon>Marinobacteraceae</taxon>
        <taxon>Marinobacter</taxon>
    </lineage>
</organism>
<dbReference type="Proteomes" id="UP001596055">
    <property type="component" value="Unassembled WGS sequence"/>
</dbReference>
<dbReference type="NCBIfam" id="TIGR02523">
    <property type="entry name" value="type_IV_pilV"/>
    <property type="match status" value="1"/>
</dbReference>
<dbReference type="RefSeq" id="WP_248160685.1">
    <property type="nucleotide sequence ID" value="NZ_JAKZAJ010000007.1"/>
</dbReference>
<keyword evidence="4" id="KW-1185">Reference proteome</keyword>
<feature type="transmembrane region" description="Helical" evidence="1">
    <location>
        <begin position="21"/>
        <end position="41"/>
    </location>
</feature>
<sequence>MILQKPEAVRMASIFHKQGGLGLIEILVTVLVLGIGILGVASTQVVSLKMNAQSQSRSQAVLLADDMLDRIRANPSNVGSYALTNGSAQGADNGQCDTSFSPNNGSVAADDIAAWDNSLACLLPAAERTIAVNGNTITITIDWDQDDQSMNPVVVTTQI</sequence>
<gene>
    <name evidence="3" type="primary">pilV</name>
    <name evidence="3" type="ORF">ACFPQA_11435</name>
</gene>
<keyword evidence="1" id="KW-0472">Membrane</keyword>
<keyword evidence="1" id="KW-1133">Transmembrane helix</keyword>
<accession>A0ABW0RNQ2</accession>
<evidence type="ECO:0000256" key="1">
    <source>
        <dbReference type="SAM" id="Phobius"/>
    </source>
</evidence>
<dbReference type="InterPro" id="IPR054402">
    <property type="entry name" value="Tt1218-like_dom"/>
</dbReference>
<feature type="domain" description="Type IV pilin Tt1218-like" evidence="2">
    <location>
        <begin position="44"/>
        <end position="116"/>
    </location>
</feature>
<protein>
    <submittedName>
        <fullName evidence="3">Type IV pilus modification protein PilV</fullName>
    </submittedName>
</protein>